<comment type="subcellular location">
    <subcellularLocation>
        <location evidence="1">Cell membrane</location>
    </subcellularLocation>
</comment>
<organism evidence="11 12">
    <name type="scientific">Paenibacillus shirakamiensis</name>
    <dbReference type="NCBI Taxonomy" id="1265935"/>
    <lineage>
        <taxon>Bacteria</taxon>
        <taxon>Bacillati</taxon>
        <taxon>Bacillota</taxon>
        <taxon>Bacilli</taxon>
        <taxon>Bacillales</taxon>
        <taxon>Paenibacillaceae</taxon>
        <taxon>Paenibacillus</taxon>
    </lineage>
</organism>
<dbReference type="SMART" id="SM00304">
    <property type="entry name" value="HAMP"/>
    <property type="match status" value="1"/>
</dbReference>
<accession>A0ABS4JBE6</accession>
<dbReference type="PANTHER" id="PTHR32089">
    <property type="entry name" value="METHYL-ACCEPTING CHEMOTAXIS PROTEIN MCPB"/>
    <property type="match status" value="1"/>
</dbReference>
<feature type="transmembrane region" description="Helical" evidence="8">
    <location>
        <begin position="363"/>
        <end position="386"/>
    </location>
</feature>
<comment type="caution">
    <text evidence="11">The sequence shown here is derived from an EMBL/GenBank/DDBJ whole genome shotgun (WGS) entry which is preliminary data.</text>
</comment>
<evidence type="ECO:0000259" key="10">
    <source>
        <dbReference type="PROSITE" id="PS50885"/>
    </source>
</evidence>
<dbReference type="EMBL" id="JAGGLD010000001">
    <property type="protein sequence ID" value="MBP1999037.1"/>
    <property type="molecule type" value="Genomic_DNA"/>
</dbReference>
<feature type="region of interest" description="Disordered" evidence="7">
    <location>
        <begin position="1"/>
        <end position="50"/>
    </location>
</feature>
<dbReference type="Pfam" id="PF00672">
    <property type="entry name" value="HAMP"/>
    <property type="match status" value="1"/>
</dbReference>
<gene>
    <name evidence="11" type="ORF">J2Z69_000056</name>
</gene>
<dbReference type="RefSeq" id="WP_245338897.1">
    <property type="nucleotide sequence ID" value="NZ_JAGGLD010000001.1"/>
</dbReference>
<dbReference type="PROSITE" id="PS50885">
    <property type="entry name" value="HAMP"/>
    <property type="match status" value="1"/>
</dbReference>
<comment type="similarity">
    <text evidence="5">Belongs to the methyl-accepting chemotaxis (MCP) protein family.</text>
</comment>
<proteinExistence type="inferred from homology"/>
<dbReference type="Gene3D" id="3.30.450.20">
    <property type="entry name" value="PAS domain"/>
    <property type="match status" value="1"/>
</dbReference>
<name>A0ABS4JBE6_9BACL</name>
<protein>
    <submittedName>
        <fullName evidence="11">Methyl-accepting chemotaxis protein</fullName>
    </submittedName>
</protein>
<dbReference type="InterPro" id="IPR004089">
    <property type="entry name" value="MCPsignal_dom"/>
</dbReference>
<evidence type="ECO:0000256" key="3">
    <source>
        <dbReference type="ARBA" id="ARBA00023136"/>
    </source>
</evidence>
<dbReference type="SUPFAM" id="SSF58104">
    <property type="entry name" value="Methyl-accepting chemotaxis protein (MCP) signaling domain"/>
    <property type="match status" value="1"/>
</dbReference>
<keyword evidence="4 6" id="KW-0807">Transducer</keyword>
<keyword evidence="2" id="KW-1003">Cell membrane</keyword>
<evidence type="ECO:0000256" key="7">
    <source>
        <dbReference type="SAM" id="MobiDB-lite"/>
    </source>
</evidence>
<evidence type="ECO:0000256" key="8">
    <source>
        <dbReference type="SAM" id="Phobius"/>
    </source>
</evidence>
<feature type="domain" description="HAMP" evidence="10">
    <location>
        <begin position="387"/>
        <end position="439"/>
    </location>
</feature>
<feature type="domain" description="Methyl-accepting transducer" evidence="9">
    <location>
        <begin position="458"/>
        <end position="708"/>
    </location>
</feature>
<evidence type="ECO:0000259" key="9">
    <source>
        <dbReference type="PROSITE" id="PS50111"/>
    </source>
</evidence>
<evidence type="ECO:0000256" key="2">
    <source>
        <dbReference type="ARBA" id="ARBA00022475"/>
    </source>
</evidence>
<dbReference type="PANTHER" id="PTHR32089:SF112">
    <property type="entry name" value="LYSOZYME-LIKE PROTEIN-RELATED"/>
    <property type="match status" value="1"/>
</dbReference>
<keyword evidence="3 8" id="KW-0472">Membrane</keyword>
<dbReference type="Gene3D" id="1.10.8.500">
    <property type="entry name" value="HAMP domain in histidine kinase"/>
    <property type="match status" value="1"/>
</dbReference>
<evidence type="ECO:0000313" key="11">
    <source>
        <dbReference type="EMBL" id="MBP1999037.1"/>
    </source>
</evidence>
<dbReference type="CDD" id="cd06225">
    <property type="entry name" value="HAMP"/>
    <property type="match status" value="1"/>
</dbReference>
<dbReference type="Pfam" id="PF00015">
    <property type="entry name" value="MCPsignal"/>
    <property type="match status" value="1"/>
</dbReference>
<dbReference type="InterPro" id="IPR003660">
    <property type="entry name" value="HAMP_dom"/>
</dbReference>
<dbReference type="Proteomes" id="UP001519288">
    <property type="component" value="Unassembled WGS sequence"/>
</dbReference>
<reference evidence="11 12" key="1">
    <citation type="submission" date="2021-03" db="EMBL/GenBank/DDBJ databases">
        <title>Genomic Encyclopedia of Type Strains, Phase IV (KMG-IV): sequencing the most valuable type-strain genomes for metagenomic binning, comparative biology and taxonomic classification.</title>
        <authorList>
            <person name="Goeker M."/>
        </authorList>
    </citation>
    <scope>NUCLEOTIDE SEQUENCE [LARGE SCALE GENOMIC DNA]</scope>
    <source>
        <strain evidence="11 12">DSM 26806</strain>
    </source>
</reference>
<dbReference type="Gene3D" id="1.10.287.950">
    <property type="entry name" value="Methyl-accepting chemotaxis protein"/>
    <property type="match status" value="1"/>
</dbReference>
<evidence type="ECO:0000256" key="5">
    <source>
        <dbReference type="ARBA" id="ARBA00029447"/>
    </source>
</evidence>
<evidence type="ECO:0000256" key="1">
    <source>
        <dbReference type="ARBA" id="ARBA00004236"/>
    </source>
</evidence>
<dbReference type="PROSITE" id="PS50111">
    <property type="entry name" value="CHEMOTAXIS_TRANSDUC_2"/>
    <property type="match status" value="1"/>
</dbReference>
<feature type="compositionally biased region" description="Basic and acidic residues" evidence="7">
    <location>
        <begin position="1"/>
        <end position="11"/>
    </location>
</feature>
<evidence type="ECO:0000313" key="12">
    <source>
        <dbReference type="Proteomes" id="UP001519288"/>
    </source>
</evidence>
<keyword evidence="12" id="KW-1185">Reference proteome</keyword>
<sequence>MKWNPMKDKPGKGKRNNVQLEKDSKLQQPESEQAEDPNVPEVHTKQSNNLENMKNKAVSLVKYIKLNRMDPTKSVGVRLFLIFFVATMIFVLSLGILSYQMAKKTIQDNALIANQQTINQTTEKLDIILKRYEEGLQQAYFDKDVQGWLTDLAAASADDYEKFTVSTKISTKLNNWAFSSEGVQAVYIIPQNDTFAPVTTGIQDKTLLNDYSKMYTKDALKASNNKMWVQVVKPANAMSTIEPVFRLVKSMSNVNGNHSYYVIADIKVQMIADQLKKINLGEGSQIQLVDSKGIIVSATKEEDNGKPTPYTYANGNKSLSNSAYTKDANKKSILGIYSTLSTSGWRLLGVVPVDILVKDAKGILMTTYISAAVVALIAVLIGLWMVRMISLPLRKLMNLMQEGAKGNLNVRIDHHSKDEIGQLSGSFNLMMEQITELVKKTNTSAQEVLDTASELEDASHKTALSAREIAVATEEIANGAGSLAGEAERGNALTEAIGSQMELVIEANGEMQTSAKEVERVSQLGTEYLHALLQKTHMTVEITHSLSDKVESLRASTTSVRKVLEVMQNITKQTNILSLNATIEAARAGAAGRGFMVVADEIRQLAEQSRQSITMVGQITDQIQTEMNETVKAIAAANPLFEEQISSVQETSQIFVSVQDQMGTFINHLDSVTASIDNLNQSQSVLSDAMSNVSAVAEESSATSEEVASLSNEQQNIGQQLVVLSNKLSSVSNELKSALSEFTV</sequence>
<dbReference type="SMART" id="SM00283">
    <property type="entry name" value="MA"/>
    <property type="match status" value="1"/>
</dbReference>
<keyword evidence="8" id="KW-0812">Transmembrane</keyword>
<keyword evidence="8" id="KW-1133">Transmembrane helix</keyword>
<evidence type="ECO:0000256" key="6">
    <source>
        <dbReference type="PROSITE-ProRule" id="PRU00284"/>
    </source>
</evidence>
<evidence type="ECO:0000256" key="4">
    <source>
        <dbReference type="ARBA" id="ARBA00023224"/>
    </source>
</evidence>
<feature type="transmembrane region" description="Helical" evidence="8">
    <location>
        <begin position="75"/>
        <end position="99"/>
    </location>
</feature>